<keyword evidence="2" id="KW-1185">Reference proteome</keyword>
<dbReference type="Proteomes" id="UP000184526">
    <property type="component" value="Unassembled WGS sequence"/>
</dbReference>
<dbReference type="EMBL" id="FQXP01000007">
    <property type="protein sequence ID" value="SHH95961.1"/>
    <property type="molecule type" value="Genomic_DNA"/>
</dbReference>
<evidence type="ECO:0000313" key="2">
    <source>
        <dbReference type="Proteomes" id="UP000184526"/>
    </source>
</evidence>
<name>A0A1M5X848_9CLOT</name>
<organism evidence="1 2">
    <name type="scientific">Clostridium collagenovorans DSM 3089</name>
    <dbReference type="NCBI Taxonomy" id="1121306"/>
    <lineage>
        <taxon>Bacteria</taxon>
        <taxon>Bacillati</taxon>
        <taxon>Bacillota</taxon>
        <taxon>Clostridia</taxon>
        <taxon>Eubacteriales</taxon>
        <taxon>Clostridiaceae</taxon>
        <taxon>Clostridium</taxon>
    </lineage>
</organism>
<gene>
    <name evidence="1" type="ORF">SAMN02745196_02092</name>
</gene>
<sequence>MASELGEQLAEYTKNDVSSYNNFYIVNADFETYNFKQQKFDIL</sequence>
<evidence type="ECO:0000313" key="1">
    <source>
        <dbReference type="EMBL" id="SHH95961.1"/>
    </source>
</evidence>
<reference evidence="1 2" key="1">
    <citation type="submission" date="2016-11" db="EMBL/GenBank/DDBJ databases">
        <authorList>
            <person name="Jaros S."/>
            <person name="Januszkiewicz K."/>
            <person name="Wedrychowicz H."/>
        </authorList>
    </citation>
    <scope>NUCLEOTIDE SEQUENCE [LARGE SCALE GENOMIC DNA]</scope>
    <source>
        <strain evidence="1 2">DSM 3089</strain>
    </source>
</reference>
<protein>
    <submittedName>
        <fullName evidence="1">Uncharacterized protein</fullName>
    </submittedName>
</protein>
<dbReference type="AlphaFoldDB" id="A0A1M5X848"/>
<accession>A0A1M5X848</accession>
<proteinExistence type="predicted"/>
<dbReference type="RefSeq" id="WP_278336839.1">
    <property type="nucleotide sequence ID" value="NZ_FQXP01000007.1"/>
</dbReference>